<dbReference type="InterPro" id="IPR039809">
    <property type="entry name" value="Chemokine_b/g/d"/>
</dbReference>
<reference evidence="10 11" key="1">
    <citation type="submission" date="2009-06" db="EMBL/GenBank/DDBJ databases">
        <title>The Genome Sequence of Loxodonta africana (African elephant).</title>
        <authorList>
            <person name="Di Palma F."/>
            <person name="Heiman D."/>
            <person name="Young S."/>
            <person name="Johnson J."/>
            <person name="Lander E.S."/>
            <person name="Lindblad-Toh K."/>
        </authorList>
    </citation>
    <scope>NUCLEOTIDE SEQUENCE [LARGE SCALE GENOMIC DNA]</scope>
    <source>
        <strain evidence="10 11">Isolate ISIS603380</strain>
    </source>
</reference>
<dbReference type="FunCoup" id="G3TAQ9">
    <property type="interactions" value="68"/>
</dbReference>
<dbReference type="InterPro" id="IPR036048">
    <property type="entry name" value="Interleukin_8-like_sf"/>
</dbReference>
<evidence type="ECO:0000256" key="8">
    <source>
        <dbReference type="SAM" id="SignalP"/>
    </source>
</evidence>
<evidence type="ECO:0000256" key="2">
    <source>
        <dbReference type="ARBA" id="ARBA00010868"/>
    </source>
</evidence>
<dbReference type="GO" id="GO:0070098">
    <property type="term" value="P:chemokine-mediated signaling pathway"/>
    <property type="evidence" value="ECO:0007669"/>
    <property type="project" value="TreeGrafter"/>
</dbReference>
<dbReference type="Gene3D" id="2.40.50.40">
    <property type="match status" value="1"/>
</dbReference>
<keyword evidence="5" id="KW-0964">Secreted</keyword>
<sequence length="95" mass="10637">MKAFVALLCLLLTVATSSPQVLAQSDSVSIPPVCCFKVVSKKILIQKLVSYTRITSSQCPREDVIFKAKLDKEICAEPRKKWVQDAMKHLDQNSQ</sequence>
<dbReference type="GO" id="GO:0006887">
    <property type="term" value="P:exocytosis"/>
    <property type="evidence" value="ECO:0007669"/>
    <property type="project" value="Ensembl"/>
</dbReference>
<dbReference type="PANTHER" id="PTHR12015:SF209">
    <property type="entry name" value="C-C MOTIF CHEMOKINE 8"/>
    <property type="match status" value="1"/>
</dbReference>
<feature type="chain" id="PRO_5003455178" evidence="8">
    <location>
        <begin position="24"/>
        <end position="95"/>
    </location>
</feature>
<organism evidence="10 11">
    <name type="scientific">Loxodonta africana</name>
    <name type="common">African elephant</name>
    <dbReference type="NCBI Taxonomy" id="9785"/>
    <lineage>
        <taxon>Eukaryota</taxon>
        <taxon>Metazoa</taxon>
        <taxon>Chordata</taxon>
        <taxon>Craniata</taxon>
        <taxon>Vertebrata</taxon>
        <taxon>Euteleostomi</taxon>
        <taxon>Mammalia</taxon>
        <taxon>Eutheria</taxon>
        <taxon>Afrotheria</taxon>
        <taxon>Proboscidea</taxon>
        <taxon>Elephantidae</taxon>
        <taxon>Loxodonta</taxon>
    </lineage>
</organism>
<evidence type="ECO:0000256" key="7">
    <source>
        <dbReference type="ARBA" id="ARBA00023198"/>
    </source>
</evidence>
<dbReference type="AlphaFoldDB" id="G3TAQ9"/>
<comment type="similarity">
    <text evidence="2">Belongs to the intercrine beta (chemokine CC) family.</text>
</comment>
<dbReference type="GO" id="GO:0005615">
    <property type="term" value="C:extracellular space"/>
    <property type="evidence" value="ECO:0007669"/>
    <property type="project" value="UniProtKB-KW"/>
</dbReference>
<keyword evidence="11" id="KW-1185">Reference proteome</keyword>
<dbReference type="GO" id="GO:0016004">
    <property type="term" value="F:phospholipase activator activity"/>
    <property type="evidence" value="ECO:0007669"/>
    <property type="project" value="Ensembl"/>
</dbReference>
<dbReference type="GO" id="GO:0004672">
    <property type="term" value="F:protein kinase activity"/>
    <property type="evidence" value="ECO:0007669"/>
    <property type="project" value="Ensembl"/>
</dbReference>
<dbReference type="PANTHER" id="PTHR12015">
    <property type="entry name" value="SMALL INDUCIBLE CYTOKINE A"/>
    <property type="match status" value="1"/>
</dbReference>
<dbReference type="InterPro" id="IPR001811">
    <property type="entry name" value="Chemokine_IL8-like_dom"/>
</dbReference>
<dbReference type="GO" id="GO:0007267">
    <property type="term" value="P:cell-cell signaling"/>
    <property type="evidence" value="ECO:0007669"/>
    <property type="project" value="Ensembl"/>
</dbReference>
<dbReference type="HOGENOM" id="CLU_141716_1_0_1"/>
<dbReference type="STRING" id="9785.ENSLAFP00000010979"/>
<keyword evidence="6 8" id="KW-0732">Signal</keyword>
<evidence type="ECO:0000256" key="6">
    <source>
        <dbReference type="ARBA" id="ARBA00022729"/>
    </source>
</evidence>
<dbReference type="GO" id="GO:0048020">
    <property type="term" value="F:CCR chemokine receptor binding"/>
    <property type="evidence" value="ECO:0007669"/>
    <property type="project" value="TreeGrafter"/>
</dbReference>
<evidence type="ECO:0000256" key="1">
    <source>
        <dbReference type="ARBA" id="ARBA00004613"/>
    </source>
</evidence>
<comment type="subcellular location">
    <subcellularLocation>
        <location evidence="1">Secreted</location>
    </subcellularLocation>
</comment>
<dbReference type="GO" id="GO:0006874">
    <property type="term" value="P:intracellular calcium ion homeostasis"/>
    <property type="evidence" value="ECO:0007669"/>
    <property type="project" value="Ensembl"/>
</dbReference>
<feature type="signal peptide" evidence="8">
    <location>
        <begin position="1"/>
        <end position="23"/>
    </location>
</feature>
<proteinExistence type="inferred from homology"/>
<feature type="domain" description="Chemokine interleukin-8-like" evidence="9">
    <location>
        <begin position="31"/>
        <end position="90"/>
    </location>
</feature>
<evidence type="ECO:0000256" key="4">
    <source>
        <dbReference type="ARBA" id="ARBA00022514"/>
    </source>
</evidence>
<dbReference type="GO" id="GO:0061844">
    <property type="term" value="P:antimicrobial humoral immune response mediated by antimicrobial peptide"/>
    <property type="evidence" value="ECO:0007669"/>
    <property type="project" value="TreeGrafter"/>
</dbReference>
<dbReference type="GO" id="GO:0006954">
    <property type="term" value="P:inflammatory response"/>
    <property type="evidence" value="ECO:0007669"/>
    <property type="project" value="UniProtKB-KW"/>
</dbReference>
<evidence type="ECO:0000313" key="10">
    <source>
        <dbReference type="Ensembl" id="ENSLAFP00000010979.3"/>
    </source>
</evidence>
<dbReference type="Pfam" id="PF00048">
    <property type="entry name" value="IL8"/>
    <property type="match status" value="1"/>
</dbReference>
<keyword evidence="4" id="KW-0202">Cytokine</keyword>
<dbReference type="GeneTree" id="ENSGT01130000278316"/>
<dbReference type="FunFam" id="2.40.50.40:FF:000002">
    <property type="entry name" value="C-C motif chemokine"/>
    <property type="match status" value="1"/>
</dbReference>
<dbReference type="GO" id="GO:0048245">
    <property type="term" value="P:eosinophil chemotaxis"/>
    <property type="evidence" value="ECO:0007669"/>
    <property type="project" value="TreeGrafter"/>
</dbReference>
<dbReference type="GO" id="GO:0008009">
    <property type="term" value="F:chemokine activity"/>
    <property type="evidence" value="ECO:0007669"/>
    <property type="project" value="InterPro"/>
</dbReference>
<dbReference type="CDD" id="cd00272">
    <property type="entry name" value="Chemokine_CC"/>
    <property type="match status" value="1"/>
</dbReference>
<dbReference type="OMA" id="PNQKWVK"/>
<evidence type="ECO:0000256" key="3">
    <source>
        <dbReference type="ARBA" id="ARBA00022500"/>
    </source>
</evidence>
<dbReference type="SMART" id="SM00199">
    <property type="entry name" value="SCY"/>
    <property type="match status" value="1"/>
</dbReference>
<keyword evidence="7" id="KW-0395">Inflammatory response</keyword>
<reference evidence="10" key="2">
    <citation type="submission" date="2025-08" db="UniProtKB">
        <authorList>
            <consortium name="Ensembl"/>
        </authorList>
    </citation>
    <scope>IDENTIFICATION</scope>
    <source>
        <strain evidence="10">Isolate ISIS603380</strain>
    </source>
</reference>
<protein>
    <submittedName>
        <fullName evidence="10">C-C motif chemokine ligand 8</fullName>
    </submittedName>
</protein>
<dbReference type="GO" id="GO:0006816">
    <property type="term" value="P:calcium ion transport"/>
    <property type="evidence" value="ECO:0007669"/>
    <property type="project" value="Ensembl"/>
</dbReference>
<evidence type="ECO:0000256" key="5">
    <source>
        <dbReference type="ARBA" id="ARBA00022525"/>
    </source>
</evidence>
<evidence type="ECO:0000313" key="11">
    <source>
        <dbReference type="Proteomes" id="UP000007646"/>
    </source>
</evidence>
<dbReference type="Proteomes" id="UP000007646">
    <property type="component" value="Unassembled WGS sequence"/>
</dbReference>
<evidence type="ECO:0000259" key="9">
    <source>
        <dbReference type="SMART" id="SM00199"/>
    </source>
</evidence>
<dbReference type="InParanoid" id="G3TAQ9"/>
<gene>
    <name evidence="10" type="primary">CCL8</name>
</gene>
<accession>G3TAQ9</accession>
<dbReference type="SUPFAM" id="SSF54117">
    <property type="entry name" value="Interleukin 8-like chemokines"/>
    <property type="match status" value="1"/>
</dbReference>
<dbReference type="GO" id="GO:0044828">
    <property type="term" value="P:host-mediated suppression of viral genome replication"/>
    <property type="evidence" value="ECO:0007669"/>
    <property type="project" value="Ensembl"/>
</dbReference>
<dbReference type="GO" id="GO:0030335">
    <property type="term" value="P:positive regulation of cell migration"/>
    <property type="evidence" value="ECO:0007669"/>
    <property type="project" value="TreeGrafter"/>
</dbReference>
<dbReference type="eggNOG" id="ENOG502S8M4">
    <property type="taxonomic scope" value="Eukaryota"/>
</dbReference>
<dbReference type="Ensembl" id="ENSLAFT00000013120.3">
    <property type="protein sequence ID" value="ENSLAFP00000010979.3"/>
    <property type="gene ID" value="ENSLAFG00000013122.3"/>
</dbReference>
<reference evidence="10" key="3">
    <citation type="submission" date="2025-09" db="UniProtKB">
        <authorList>
            <consortium name="Ensembl"/>
        </authorList>
    </citation>
    <scope>IDENTIFICATION</scope>
    <source>
        <strain evidence="10">Isolate ISIS603380</strain>
    </source>
</reference>
<name>G3TAQ9_LOXAF</name>
<keyword evidence="3" id="KW-0145">Chemotaxis</keyword>